<dbReference type="Pfam" id="PF19054">
    <property type="entry name" value="DUF5753"/>
    <property type="match status" value="1"/>
</dbReference>
<keyword evidence="3" id="KW-1185">Reference proteome</keyword>
<dbReference type="AlphaFoldDB" id="A0A7W8Z1L4"/>
<name>A0A7W8Z1L4_9ACTN</name>
<dbReference type="SMART" id="SM00530">
    <property type="entry name" value="HTH_XRE"/>
    <property type="match status" value="1"/>
</dbReference>
<accession>A0A7W8Z1L4</accession>
<evidence type="ECO:0000313" key="2">
    <source>
        <dbReference type="EMBL" id="MBB5625545.1"/>
    </source>
</evidence>
<evidence type="ECO:0000259" key="1">
    <source>
        <dbReference type="PROSITE" id="PS50943"/>
    </source>
</evidence>
<gene>
    <name evidence="2" type="ORF">BJ981_001244</name>
</gene>
<dbReference type="EMBL" id="JACHBR010000001">
    <property type="protein sequence ID" value="MBB5625545.1"/>
    <property type="molecule type" value="Genomic_DNA"/>
</dbReference>
<dbReference type="GO" id="GO:0003677">
    <property type="term" value="F:DNA binding"/>
    <property type="evidence" value="ECO:0007669"/>
    <property type="project" value="InterPro"/>
</dbReference>
<dbReference type="SUPFAM" id="SSF47413">
    <property type="entry name" value="lambda repressor-like DNA-binding domains"/>
    <property type="match status" value="1"/>
</dbReference>
<proteinExistence type="predicted"/>
<dbReference type="Proteomes" id="UP000588112">
    <property type="component" value="Unassembled WGS sequence"/>
</dbReference>
<comment type="caution">
    <text evidence="2">The sequence shown here is derived from an EMBL/GenBank/DDBJ whole genome shotgun (WGS) entry which is preliminary data.</text>
</comment>
<dbReference type="Gene3D" id="1.10.260.40">
    <property type="entry name" value="lambda repressor-like DNA-binding domains"/>
    <property type="match status" value="1"/>
</dbReference>
<dbReference type="InterPro" id="IPR043917">
    <property type="entry name" value="DUF5753"/>
</dbReference>
<reference evidence="2 3" key="1">
    <citation type="submission" date="2020-08" db="EMBL/GenBank/DDBJ databases">
        <title>Sequencing the genomes of 1000 actinobacteria strains.</title>
        <authorList>
            <person name="Klenk H.-P."/>
        </authorList>
    </citation>
    <scope>NUCLEOTIDE SEQUENCE [LARGE SCALE GENOMIC DNA]</scope>
    <source>
        <strain evidence="2 3">DSM 45790</strain>
    </source>
</reference>
<sequence>MRLGLRLRRLRERAGMVGDAAAARLGWSAAKVSRIETARTFPSVGDVEDLLTLYGAAPGVRQEVFGLYRDAGRRRWYDEYRGVLAAPALELLDREAEADRAWEWESQVIPALLRTHDYARLVMKGMHAIEPVAETTVARRLEALKARQEYLLDGSRPFTFTAVVHASALRRPLGDARVLRDQLRHLVEMSRSEQVRLRVLAEESPHPMTAGQFVHLRFPDLPAVVYLEEILGTRLVSDAGQVRGYERAFDHLCAVALDEADSRLLIRDIAGARR</sequence>
<evidence type="ECO:0000313" key="3">
    <source>
        <dbReference type="Proteomes" id="UP000588112"/>
    </source>
</evidence>
<protein>
    <submittedName>
        <fullName evidence="2">Transcriptional regulator with XRE-family HTH domain</fullName>
    </submittedName>
</protein>
<dbReference type="PROSITE" id="PS50943">
    <property type="entry name" value="HTH_CROC1"/>
    <property type="match status" value="1"/>
</dbReference>
<dbReference type="InterPro" id="IPR001387">
    <property type="entry name" value="Cro/C1-type_HTH"/>
</dbReference>
<dbReference type="RefSeq" id="WP_184608869.1">
    <property type="nucleotide sequence ID" value="NZ_BOOS01000024.1"/>
</dbReference>
<organism evidence="2 3">
    <name type="scientific">Sphaerisporangium krabiense</name>
    <dbReference type="NCBI Taxonomy" id="763782"/>
    <lineage>
        <taxon>Bacteria</taxon>
        <taxon>Bacillati</taxon>
        <taxon>Actinomycetota</taxon>
        <taxon>Actinomycetes</taxon>
        <taxon>Streptosporangiales</taxon>
        <taxon>Streptosporangiaceae</taxon>
        <taxon>Sphaerisporangium</taxon>
    </lineage>
</organism>
<feature type="domain" description="HTH cro/C1-type" evidence="1">
    <location>
        <begin position="7"/>
        <end position="61"/>
    </location>
</feature>
<dbReference type="Pfam" id="PF13560">
    <property type="entry name" value="HTH_31"/>
    <property type="match status" value="1"/>
</dbReference>
<dbReference type="InterPro" id="IPR010982">
    <property type="entry name" value="Lambda_DNA-bd_dom_sf"/>
</dbReference>